<protein>
    <submittedName>
        <fullName evidence="1">Uncharacterized protein</fullName>
    </submittedName>
</protein>
<dbReference type="EMBL" id="CADCVA010000410">
    <property type="protein sequence ID" value="CAA9446315.1"/>
    <property type="molecule type" value="Genomic_DNA"/>
</dbReference>
<proteinExistence type="predicted"/>
<accession>A0A6J4QKN0</accession>
<dbReference type="AlphaFoldDB" id="A0A6J4QKN0"/>
<organism evidence="1">
    <name type="scientific">uncultured Rubrobacteraceae bacterium</name>
    <dbReference type="NCBI Taxonomy" id="349277"/>
    <lineage>
        <taxon>Bacteria</taxon>
        <taxon>Bacillati</taxon>
        <taxon>Actinomycetota</taxon>
        <taxon>Rubrobacteria</taxon>
        <taxon>Rubrobacterales</taxon>
        <taxon>Rubrobacteraceae</taxon>
        <taxon>environmental samples</taxon>
    </lineage>
</organism>
<name>A0A6J4QKN0_9ACTN</name>
<reference evidence="1" key="1">
    <citation type="submission" date="2020-02" db="EMBL/GenBank/DDBJ databases">
        <authorList>
            <person name="Meier V. D."/>
        </authorList>
    </citation>
    <scope>NUCLEOTIDE SEQUENCE</scope>
    <source>
        <strain evidence="1">AVDCRST_MAG82</strain>
    </source>
</reference>
<evidence type="ECO:0000313" key="1">
    <source>
        <dbReference type="EMBL" id="CAA9446315.1"/>
    </source>
</evidence>
<sequence>MATTGERRGVVPPVALLVRLDRRFAETFSSPEDS</sequence>
<gene>
    <name evidence="1" type="ORF">AVDCRST_MAG82-3359</name>
</gene>